<dbReference type="SUPFAM" id="SSF143422">
    <property type="entry name" value="Transposase IS200-like"/>
    <property type="match status" value="1"/>
</dbReference>
<dbReference type="InterPro" id="IPR036515">
    <property type="entry name" value="Transposase_17_sf"/>
</dbReference>
<reference evidence="2 3" key="1">
    <citation type="submission" date="2017-02" db="EMBL/GenBank/DDBJ databases">
        <title>Whole genome sequencing of Rhodanobacter lindaniclasticus DSM 17932.</title>
        <authorList>
            <person name="Kumar S."/>
            <person name="Patil P."/>
            <person name="Patil P.B."/>
        </authorList>
    </citation>
    <scope>NUCLEOTIDE SEQUENCE [LARGE SCALE GENOMIC DNA]</scope>
    <source>
        <strain evidence="2 3">DSM 17932</strain>
    </source>
</reference>
<dbReference type="PANTHER" id="PTHR36966">
    <property type="entry name" value="REP-ASSOCIATED TYROSINE TRANSPOSASE"/>
    <property type="match status" value="1"/>
</dbReference>
<dbReference type="OrthoDB" id="9794403at2"/>
<dbReference type="GO" id="GO:0006313">
    <property type="term" value="P:DNA transposition"/>
    <property type="evidence" value="ECO:0007669"/>
    <property type="project" value="InterPro"/>
</dbReference>
<dbReference type="NCBIfam" id="NF047646">
    <property type="entry name" value="REP_Tyr_transpos"/>
    <property type="match status" value="1"/>
</dbReference>
<dbReference type="Proteomes" id="UP000306317">
    <property type="component" value="Unassembled WGS sequence"/>
</dbReference>
<organism evidence="2 3">
    <name type="scientific">Rhodanobacter lindaniclasticus</name>
    <dbReference type="NCBI Taxonomy" id="75310"/>
    <lineage>
        <taxon>Bacteria</taxon>
        <taxon>Pseudomonadati</taxon>
        <taxon>Pseudomonadota</taxon>
        <taxon>Gammaproteobacteria</taxon>
        <taxon>Lysobacterales</taxon>
        <taxon>Rhodanobacteraceae</taxon>
        <taxon>Rhodanobacter</taxon>
    </lineage>
</organism>
<dbReference type="SMART" id="SM01321">
    <property type="entry name" value="Y1_Tnp"/>
    <property type="match status" value="1"/>
</dbReference>
<accession>A0A4S3KM82</accession>
<dbReference type="GO" id="GO:0043565">
    <property type="term" value="F:sequence-specific DNA binding"/>
    <property type="evidence" value="ECO:0007669"/>
    <property type="project" value="TreeGrafter"/>
</dbReference>
<dbReference type="EMBL" id="MWIO01000004">
    <property type="protein sequence ID" value="THD09919.1"/>
    <property type="molecule type" value="Genomic_DNA"/>
</dbReference>
<evidence type="ECO:0000259" key="1">
    <source>
        <dbReference type="SMART" id="SM01321"/>
    </source>
</evidence>
<dbReference type="PANTHER" id="PTHR36966:SF1">
    <property type="entry name" value="REP-ASSOCIATED TYROSINE TRANSPOSASE"/>
    <property type="match status" value="1"/>
</dbReference>
<evidence type="ECO:0000313" key="3">
    <source>
        <dbReference type="Proteomes" id="UP000306317"/>
    </source>
</evidence>
<name>A0A4S3KM82_9GAMM</name>
<dbReference type="AlphaFoldDB" id="A0A4S3KM82"/>
<protein>
    <submittedName>
        <fullName evidence="2">Transposase</fullName>
    </submittedName>
</protein>
<dbReference type="InterPro" id="IPR052715">
    <property type="entry name" value="RAYT_transposase"/>
</dbReference>
<gene>
    <name evidence="2" type="ORF">B1991_01630</name>
</gene>
<dbReference type="GO" id="GO:0004803">
    <property type="term" value="F:transposase activity"/>
    <property type="evidence" value="ECO:0007669"/>
    <property type="project" value="InterPro"/>
</dbReference>
<comment type="caution">
    <text evidence="2">The sequence shown here is derived from an EMBL/GenBank/DDBJ whole genome shotgun (WGS) entry which is preliminary data.</text>
</comment>
<sequence>MPNYRRARIEGATWFFTVITARRQRFLADEHAISILHQSVLATLQRMPFRIDAWVILPDHMHAIWTLPAGDKDFSTRWGLIKAGFSRKSNLPQASAPRRDGGLWQPRFWEHKIRDTRDYHAHMDYAHYNPVKHGLVTRVKDWPHSSFHRAVREGIYSADWGGVEPRQSGGNNFGE</sequence>
<dbReference type="RefSeq" id="WP_136256963.1">
    <property type="nucleotide sequence ID" value="NZ_MWIO01000004.1"/>
</dbReference>
<dbReference type="Gene3D" id="3.30.70.1290">
    <property type="entry name" value="Transposase IS200-like"/>
    <property type="match status" value="1"/>
</dbReference>
<feature type="domain" description="Transposase IS200-like" evidence="1">
    <location>
        <begin position="9"/>
        <end position="129"/>
    </location>
</feature>
<dbReference type="InterPro" id="IPR002686">
    <property type="entry name" value="Transposase_17"/>
</dbReference>
<proteinExistence type="predicted"/>
<keyword evidence="3" id="KW-1185">Reference proteome</keyword>
<evidence type="ECO:0000313" key="2">
    <source>
        <dbReference type="EMBL" id="THD09919.1"/>
    </source>
</evidence>